<accession>A0A841GUF8</accession>
<dbReference type="EMBL" id="JACHIA010000001">
    <property type="protein sequence ID" value="MBB6068704.1"/>
    <property type="molecule type" value="Genomic_DNA"/>
</dbReference>
<dbReference type="PANTHER" id="PTHR43711:SF1">
    <property type="entry name" value="HISTIDINE KINASE 1"/>
    <property type="match status" value="1"/>
</dbReference>
<feature type="transmembrane region" description="Helical" evidence="7">
    <location>
        <begin position="24"/>
        <end position="44"/>
    </location>
</feature>
<dbReference type="PROSITE" id="PS50109">
    <property type="entry name" value="HIS_KIN"/>
    <property type="match status" value="1"/>
</dbReference>
<dbReference type="Proteomes" id="UP000582837">
    <property type="component" value="Unassembled WGS sequence"/>
</dbReference>
<dbReference type="Gene3D" id="1.10.287.130">
    <property type="match status" value="1"/>
</dbReference>
<dbReference type="InterPro" id="IPR005467">
    <property type="entry name" value="His_kinase_dom"/>
</dbReference>
<dbReference type="InterPro" id="IPR003594">
    <property type="entry name" value="HATPase_dom"/>
</dbReference>
<reference evidence="9 10" key="1">
    <citation type="submission" date="2020-08" db="EMBL/GenBank/DDBJ databases">
        <title>Genomic Encyclopedia of Type Strains, Phase IV (KMG-IV): sequencing the most valuable type-strain genomes for metagenomic binning, comparative biology and taxonomic classification.</title>
        <authorList>
            <person name="Goeker M."/>
        </authorList>
    </citation>
    <scope>NUCLEOTIDE SEQUENCE [LARGE SCALE GENOMIC DNA]</scope>
    <source>
        <strain evidence="9 10">DSM 29007</strain>
    </source>
</reference>
<evidence type="ECO:0000259" key="8">
    <source>
        <dbReference type="PROSITE" id="PS50109"/>
    </source>
</evidence>
<dbReference type="SUPFAM" id="SSF47384">
    <property type="entry name" value="Homodimeric domain of signal transducing histidine kinase"/>
    <property type="match status" value="1"/>
</dbReference>
<evidence type="ECO:0000313" key="10">
    <source>
        <dbReference type="Proteomes" id="UP000582837"/>
    </source>
</evidence>
<evidence type="ECO:0000313" key="9">
    <source>
        <dbReference type="EMBL" id="MBB6068704.1"/>
    </source>
</evidence>
<dbReference type="PANTHER" id="PTHR43711">
    <property type="entry name" value="TWO-COMPONENT HISTIDINE KINASE"/>
    <property type="match status" value="1"/>
</dbReference>
<protein>
    <recommendedName>
        <fullName evidence="2">histidine kinase</fullName>
        <ecNumber evidence="2">2.7.13.3</ecNumber>
    </recommendedName>
</protein>
<dbReference type="CDD" id="cd16922">
    <property type="entry name" value="HATPase_EvgS-ArcB-TorS-like"/>
    <property type="match status" value="1"/>
</dbReference>
<evidence type="ECO:0000256" key="2">
    <source>
        <dbReference type="ARBA" id="ARBA00012438"/>
    </source>
</evidence>
<dbReference type="PRINTS" id="PR00344">
    <property type="entry name" value="BCTRLSENSOR"/>
</dbReference>
<dbReference type="EC" id="2.7.13.3" evidence="2"/>
<keyword evidence="7" id="KW-0812">Transmembrane</keyword>
<dbReference type="Pfam" id="PF00512">
    <property type="entry name" value="HisKA"/>
    <property type="match status" value="1"/>
</dbReference>
<dbReference type="InterPro" id="IPR050736">
    <property type="entry name" value="Sensor_HK_Regulatory"/>
</dbReference>
<evidence type="ECO:0000256" key="6">
    <source>
        <dbReference type="ARBA" id="ARBA00023012"/>
    </source>
</evidence>
<dbReference type="CDD" id="cd00082">
    <property type="entry name" value="HisKA"/>
    <property type="match status" value="1"/>
</dbReference>
<comment type="catalytic activity">
    <reaction evidence="1">
        <text>ATP + protein L-histidine = ADP + protein N-phospho-L-histidine.</text>
        <dbReference type="EC" id="2.7.13.3"/>
    </reaction>
</comment>
<dbReference type="GO" id="GO:0000155">
    <property type="term" value="F:phosphorelay sensor kinase activity"/>
    <property type="evidence" value="ECO:0007669"/>
    <property type="project" value="InterPro"/>
</dbReference>
<keyword evidence="5 9" id="KW-0418">Kinase</keyword>
<dbReference type="InterPro" id="IPR004358">
    <property type="entry name" value="Sig_transdc_His_kin-like_C"/>
</dbReference>
<keyword evidence="7" id="KW-0472">Membrane</keyword>
<keyword evidence="3" id="KW-0597">Phosphoprotein</keyword>
<keyword evidence="6" id="KW-0902">Two-component regulatory system</keyword>
<evidence type="ECO:0000256" key="7">
    <source>
        <dbReference type="SAM" id="Phobius"/>
    </source>
</evidence>
<evidence type="ECO:0000256" key="4">
    <source>
        <dbReference type="ARBA" id="ARBA00022679"/>
    </source>
</evidence>
<dbReference type="AlphaFoldDB" id="A0A841GUF8"/>
<dbReference type="SUPFAM" id="SSF55874">
    <property type="entry name" value="ATPase domain of HSP90 chaperone/DNA topoisomerase II/histidine kinase"/>
    <property type="match status" value="1"/>
</dbReference>
<dbReference type="SMART" id="SM00388">
    <property type="entry name" value="HisKA"/>
    <property type="match status" value="1"/>
</dbReference>
<comment type="caution">
    <text evidence="9">The sequence shown here is derived from an EMBL/GenBank/DDBJ whole genome shotgun (WGS) entry which is preliminary data.</text>
</comment>
<sequence>MDTQGSKGPAGGQSWTLRISAPTLALGFVMISLFALALTPNYMIRRLDILRRDTEGTVGSASPIVAELRLLMEQEEVDHAHLRITGTREALAHYRATQQREDSIFQRLLPLAESIGPGVAARAREMQRLAGRMQVLPDARAYGEIDEAEFTRRLPEQAPLRDSLEASRVALEGAITQALETDIDRGGEVVRRQRTISFWMGAMALLAAVAVGWFARRERHLGRELTRALGAERRLREESEQRREELKRISESKARLMRGFSHDVKNPLGTADGFLQLLEEGIIDPVTERQKASLGRARHSLNAAVNLIEDLLEIARAETGAIHIARVPTDIAAVVREAVDEFHGQARAKGLVMTTEVADGLPAIHSDPVRVRQVLGNLISNAVKYTPAGRVQVRAMPRAARDGRPGVAMEVVDTGSGIPADKRPLLFQEFTRFEPGAARGSGVGLAISARIVEALGGEIGVESEVGRGSTFVLWLPVGSRADEQPAPPATPTR</sequence>
<feature type="transmembrane region" description="Helical" evidence="7">
    <location>
        <begin position="196"/>
        <end position="215"/>
    </location>
</feature>
<name>A0A841GUF8_9BACT</name>
<evidence type="ECO:0000256" key="1">
    <source>
        <dbReference type="ARBA" id="ARBA00000085"/>
    </source>
</evidence>
<evidence type="ECO:0000256" key="5">
    <source>
        <dbReference type="ARBA" id="ARBA00022777"/>
    </source>
</evidence>
<dbReference type="InterPro" id="IPR036890">
    <property type="entry name" value="HATPase_C_sf"/>
</dbReference>
<gene>
    <name evidence="9" type="ORF">HNQ61_000315</name>
</gene>
<keyword evidence="4" id="KW-0808">Transferase</keyword>
<feature type="domain" description="Histidine kinase" evidence="8">
    <location>
        <begin position="259"/>
        <end position="479"/>
    </location>
</feature>
<dbReference type="Pfam" id="PF02518">
    <property type="entry name" value="HATPase_c"/>
    <property type="match status" value="1"/>
</dbReference>
<dbReference type="SMART" id="SM00387">
    <property type="entry name" value="HATPase_c"/>
    <property type="match status" value="1"/>
</dbReference>
<dbReference type="Gene3D" id="3.30.565.10">
    <property type="entry name" value="Histidine kinase-like ATPase, C-terminal domain"/>
    <property type="match status" value="1"/>
</dbReference>
<dbReference type="InterPro" id="IPR036097">
    <property type="entry name" value="HisK_dim/P_sf"/>
</dbReference>
<proteinExistence type="predicted"/>
<keyword evidence="7" id="KW-1133">Transmembrane helix</keyword>
<evidence type="ECO:0000256" key="3">
    <source>
        <dbReference type="ARBA" id="ARBA00022553"/>
    </source>
</evidence>
<keyword evidence="10" id="KW-1185">Reference proteome</keyword>
<organism evidence="9 10">
    <name type="scientific">Longimicrobium terrae</name>
    <dbReference type="NCBI Taxonomy" id="1639882"/>
    <lineage>
        <taxon>Bacteria</taxon>
        <taxon>Pseudomonadati</taxon>
        <taxon>Gemmatimonadota</taxon>
        <taxon>Longimicrobiia</taxon>
        <taxon>Longimicrobiales</taxon>
        <taxon>Longimicrobiaceae</taxon>
        <taxon>Longimicrobium</taxon>
    </lineage>
</organism>
<dbReference type="InterPro" id="IPR003661">
    <property type="entry name" value="HisK_dim/P_dom"/>
</dbReference>
<dbReference type="RefSeq" id="WP_170031006.1">
    <property type="nucleotide sequence ID" value="NZ_JABDTL010000001.1"/>
</dbReference>